<dbReference type="EMBL" id="JAYMYR010000008">
    <property type="protein sequence ID" value="KAK7346569.1"/>
    <property type="molecule type" value="Genomic_DNA"/>
</dbReference>
<organism evidence="2 3">
    <name type="scientific">Phaseolus coccineus</name>
    <name type="common">Scarlet runner bean</name>
    <name type="synonym">Phaseolus multiflorus</name>
    <dbReference type="NCBI Taxonomy" id="3886"/>
    <lineage>
        <taxon>Eukaryota</taxon>
        <taxon>Viridiplantae</taxon>
        <taxon>Streptophyta</taxon>
        <taxon>Embryophyta</taxon>
        <taxon>Tracheophyta</taxon>
        <taxon>Spermatophyta</taxon>
        <taxon>Magnoliopsida</taxon>
        <taxon>eudicotyledons</taxon>
        <taxon>Gunneridae</taxon>
        <taxon>Pentapetalae</taxon>
        <taxon>rosids</taxon>
        <taxon>fabids</taxon>
        <taxon>Fabales</taxon>
        <taxon>Fabaceae</taxon>
        <taxon>Papilionoideae</taxon>
        <taxon>50 kb inversion clade</taxon>
        <taxon>NPAAA clade</taxon>
        <taxon>indigoferoid/millettioid clade</taxon>
        <taxon>Phaseoleae</taxon>
        <taxon>Phaseolus</taxon>
    </lineage>
</organism>
<evidence type="ECO:0000256" key="1">
    <source>
        <dbReference type="SAM" id="MobiDB-lite"/>
    </source>
</evidence>
<evidence type="ECO:0000313" key="2">
    <source>
        <dbReference type="EMBL" id="KAK7346569.1"/>
    </source>
</evidence>
<feature type="compositionally biased region" description="Basic and acidic residues" evidence="1">
    <location>
        <begin position="46"/>
        <end position="56"/>
    </location>
</feature>
<protein>
    <submittedName>
        <fullName evidence="2">Uncharacterized protein</fullName>
    </submittedName>
</protein>
<gene>
    <name evidence="2" type="ORF">VNO80_21091</name>
</gene>
<evidence type="ECO:0000313" key="3">
    <source>
        <dbReference type="Proteomes" id="UP001374584"/>
    </source>
</evidence>
<feature type="region of interest" description="Disordered" evidence="1">
    <location>
        <begin position="41"/>
        <end position="66"/>
    </location>
</feature>
<sequence>MLRGPLIPFALTASIIADATLEASKPRGTWQFLKSHHAQTLTFRDSSSERAGECDGSHGSSVRAEQEDMKNMVLARAGLAAGITNKREAVAMGVSPNAEIAAAHAKTLALPCPKTRF</sequence>
<dbReference type="AlphaFoldDB" id="A0AAN9M5H9"/>
<accession>A0AAN9M5H9</accession>
<comment type="caution">
    <text evidence="2">The sequence shown here is derived from an EMBL/GenBank/DDBJ whole genome shotgun (WGS) entry which is preliminary data.</text>
</comment>
<proteinExistence type="predicted"/>
<dbReference type="Proteomes" id="UP001374584">
    <property type="component" value="Unassembled WGS sequence"/>
</dbReference>
<name>A0AAN9M5H9_PHACN</name>
<keyword evidence="3" id="KW-1185">Reference proteome</keyword>
<reference evidence="2 3" key="1">
    <citation type="submission" date="2024-01" db="EMBL/GenBank/DDBJ databases">
        <title>The genomes of 5 underutilized Papilionoideae crops provide insights into root nodulation and disease resistanc.</title>
        <authorList>
            <person name="Jiang F."/>
        </authorList>
    </citation>
    <scope>NUCLEOTIDE SEQUENCE [LARGE SCALE GENOMIC DNA]</scope>
    <source>
        <strain evidence="2">JINMINGXINNONG_FW02</strain>
        <tissue evidence="2">Leaves</tissue>
    </source>
</reference>